<evidence type="ECO:0000313" key="1">
    <source>
        <dbReference type="EMBL" id="CDL37926.1"/>
    </source>
</evidence>
<comment type="caution">
    <text evidence="1">The sequence shown here is derived from an EMBL/GenBank/DDBJ whole genome shotgun (WGS) entry which is preliminary data.</text>
</comment>
<protein>
    <submittedName>
        <fullName evidence="1">Uncharacterized protein</fullName>
    </submittedName>
</protein>
<dbReference type="Proteomes" id="UP000019194">
    <property type="component" value="Unassembled WGS sequence"/>
</dbReference>
<dbReference type="AlphaFoldDB" id="A0A7G2IL33"/>
<organism evidence="1 2">
    <name type="scientific">Citrobacter freundii</name>
    <dbReference type="NCBI Taxonomy" id="546"/>
    <lineage>
        <taxon>Bacteria</taxon>
        <taxon>Pseudomonadati</taxon>
        <taxon>Pseudomonadota</taxon>
        <taxon>Gammaproteobacteria</taxon>
        <taxon>Enterobacterales</taxon>
        <taxon>Enterobacteriaceae</taxon>
        <taxon>Citrobacter</taxon>
        <taxon>Citrobacter freundii complex</taxon>
    </lineage>
</organism>
<evidence type="ECO:0000313" key="2">
    <source>
        <dbReference type="Proteomes" id="UP000019194"/>
    </source>
</evidence>
<reference evidence="1 2" key="1">
    <citation type="submission" date="2013-10" db="EMBL/GenBank/DDBJ databases">
        <title>Antibiotic resistance diversity of beta-lactamase producers in the General Hospital Vienna.</title>
        <authorList>
            <person name="Barisic I."/>
            <person name="Mitteregger D."/>
            <person name="Hirschl A.M."/>
            <person name="Noehammer C."/>
            <person name="Wiesinger-Mayr H."/>
        </authorList>
    </citation>
    <scope>NUCLEOTIDE SEQUENCE [LARGE SCALE GENOMIC DNA]</scope>
    <source>
        <strain evidence="1 2">ISC11</strain>
    </source>
</reference>
<proteinExistence type="predicted"/>
<dbReference type="EMBL" id="CBWP010000032">
    <property type="protein sequence ID" value="CDL37926.1"/>
    <property type="molecule type" value="Genomic_DNA"/>
</dbReference>
<sequence length="52" mass="5941">MEKTTLSRLKNISQGGCALIVKDVNARFLYKDAVIKKCISGFRYILAVYNWT</sequence>
<name>A0A7G2IL33_CITFR</name>
<accession>A0A7G2IL33</accession>